<reference evidence="4" key="1">
    <citation type="journal article" date="2019" name="Int. J. Syst. Evol. Microbiol.">
        <title>The Global Catalogue of Microorganisms (GCM) 10K type strain sequencing project: providing services to taxonomists for standard genome sequencing and annotation.</title>
        <authorList>
            <consortium name="The Broad Institute Genomics Platform"/>
            <consortium name="The Broad Institute Genome Sequencing Center for Infectious Disease"/>
            <person name="Wu L."/>
            <person name="Ma J."/>
        </authorList>
    </citation>
    <scope>NUCLEOTIDE SEQUENCE [LARGE SCALE GENOMIC DNA]</scope>
    <source>
        <strain evidence="4">JCM 4505</strain>
    </source>
</reference>
<accession>A0ABP3F0A1</accession>
<evidence type="ECO:0000313" key="3">
    <source>
        <dbReference type="EMBL" id="GAA0289069.1"/>
    </source>
</evidence>
<evidence type="ECO:0008006" key="5">
    <source>
        <dbReference type="Google" id="ProtNLM"/>
    </source>
</evidence>
<keyword evidence="2" id="KW-0812">Transmembrane</keyword>
<feature type="region of interest" description="Disordered" evidence="1">
    <location>
        <begin position="1"/>
        <end position="27"/>
    </location>
</feature>
<protein>
    <recommendedName>
        <fullName evidence="5">Integral membrane protein</fullName>
    </recommendedName>
</protein>
<evidence type="ECO:0000256" key="1">
    <source>
        <dbReference type="SAM" id="MobiDB-lite"/>
    </source>
</evidence>
<gene>
    <name evidence="3" type="ORF">GCM10010302_29250</name>
</gene>
<evidence type="ECO:0000256" key="2">
    <source>
        <dbReference type="SAM" id="Phobius"/>
    </source>
</evidence>
<organism evidence="3 4">
    <name type="scientific">Streptomyces polychromogenes</name>
    <dbReference type="NCBI Taxonomy" id="67342"/>
    <lineage>
        <taxon>Bacteria</taxon>
        <taxon>Bacillati</taxon>
        <taxon>Actinomycetota</taxon>
        <taxon>Actinomycetes</taxon>
        <taxon>Kitasatosporales</taxon>
        <taxon>Streptomycetaceae</taxon>
        <taxon>Streptomyces</taxon>
    </lineage>
</organism>
<feature type="transmembrane region" description="Helical" evidence="2">
    <location>
        <begin position="250"/>
        <end position="270"/>
    </location>
</feature>
<sequence>MSHQTGWGQPHPHQPAPHWGGWTPPPPQPGVIPLRPLTLGDVLSGAFTTFRRHWKPLTGVILLVQGVGILLVAAAVGFAAFGLDSRFAAVFDRPDGEGPAAGDVASLFLYLAPVLVLTVVTVVLGAGMLAALCPAVIQEAVLGRPVTFGAMWRRCWSRLPSVLGVLLCVGLLTGGPLLVLYAVCFPPIVMSVHDASPPAAVFVLLLGVLLWMPVLVWLGVRYSLAPAVAVCEGLGPVAAMRRSARLVSGGWWRTFGIAGLAYLVASAVGYVIQMPFVLLGFFSLIPALIAMGDAADPGTLLLGVVGYVVCMLVGSVLGSVFQVGYPQLVLSLLYVDQRIRKEDLAESLAVAASLPAQPGPAGA</sequence>
<dbReference type="PANTHER" id="PTHR33133">
    <property type="entry name" value="OS08G0107100 PROTEIN-RELATED"/>
    <property type="match status" value="1"/>
</dbReference>
<proteinExistence type="predicted"/>
<feature type="transmembrane region" description="Helical" evidence="2">
    <location>
        <begin position="158"/>
        <end position="179"/>
    </location>
</feature>
<name>A0ABP3F0A1_9ACTN</name>
<feature type="transmembrane region" description="Helical" evidence="2">
    <location>
        <begin position="301"/>
        <end position="325"/>
    </location>
</feature>
<keyword evidence="2" id="KW-1133">Transmembrane helix</keyword>
<feature type="transmembrane region" description="Helical" evidence="2">
    <location>
        <begin position="60"/>
        <end position="83"/>
    </location>
</feature>
<keyword evidence="4" id="KW-1185">Reference proteome</keyword>
<comment type="caution">
    <text evidence="3">The sequence shown here is derived from an EMBL/GenBank/DDBJ whole genome shotgun (WGS) entry which is preliminary data.</text>
</comment>
<feature type="transmembrane region" description="Helical" evidence="2">
    <location>
        <begin position="199"/>
        <end position="220"/>
    </location>
</feature>
<dbReference type="Proteomes" id="UP001501867">
    <property type="component" value="Unassembled WGS sequence"/>
</dbReference>
<keyword evidence="2" id="KW-0472">Membrane</keyword>
<dbReference type="EMBL" id="BAAABV010000015">
    <property type="protein sequence ID" value="GAA0289069.1"/>
    <property type="molecule type" value="Genomic_DNA"/>
</dbReference>
<feature type="transmembrane region" description="Helical" evidence="2">
    <location>
        <begin position="107"/>
        <end position="137"/>
    </location>
</feature>
<feature type="transmembrane region" description="Helical" evidence="2">
    <location>
        <begin position="276"/>
        <end position="294"/>
    </location>
</feature>
<evidence type="ECO:0000313" key="4">
    <source>
        <dbReference type="Proteomes" id="UP001501867"/>
    </source>
</evidence>
<dbReference type="RefSeq" id="WP_344158333.1">
    <property type="nucleotide sequence ID" value="NZ_BAAABV010000015.1"/>
</dbReference>
<dbReference type="PANTHER" id="PTHR33133:SF1">
    <property type="entry name" value="EXPRESSED PROTEIN-RELATED"/>
    <property type="match status" value="1"/>
</dbReference>